<dbReference type="GO" id="GO:0032259">
    <property type="term" value="P:methylation"/>
    <property type="evidence" value="ECO:0007669"/>
    <property type="project" value="UniProtKB-KW"/>
</dbReference>
<dbReference type="PANTHER" id="PTHR43591">
    <property type="entry name" value="METHYLTRANSFERASE"/>
    <property type="match status" value="1"/>
</dbReference>
<evidence type="ECO:0000313" key="2">
    <source>
        <dbReference type="EMBL" id="TQE98975.1"/>
    </source>
</evidence>
<dbReference type="InterPro" id="IPR013216">
    <property type="entry name" value="Methyltransf_11"/>
</dbReference>
<accession>A0A540VQD2</accession>
<gene>
    <name evidence="2" type="ORF">FKY71_11025</name>
</gene>
<dbReference type="Proteomes" id="UP000315400">
    <property type="component" value="Unassembled WGS sequence"/>
</dbReference>
<comment type="caution">
    <text evidence="2">The sequence shown here is derived from an EMBL/GenBank/DDBJ whole genome shotgun (WGS) entry which is preliminary data.</text>
</comment>
<reference evidence="2 3" key="1">
    <citation type="submission" date="2019-06" db="EMBL/GenBank/DDBJ databases">
        <title>Metagenome assembled Genome of Spiribacter salinus SL48-SHIP from the microbial mat of Salt Lake 48 (Novosibirsk region, Russia).</title>
        <authorList>
            <person name="Shipova A."/>
            <person name="Rozanov A.S."/>
            <person name="Bryanskaya A.V."/>
            <person name="Peltek S.E."/>
        </authorList>
    </citation>
    <scope>NUCLEOTIDE SEQUENCE [LARGE SCALE GENOMIC DNA]</scope>
    <source>
        <strain evidence="2">SL48-SHIP-2</strain>
    </source>
</reference>
<organism evidence="2 3">
    <name type="scientific">Spiribacter salinus</name>
    <dbReference type="NCBI Taxonomy" id="1335746"/>
    <lineage>
        <taxon>Bacteria</taxon>
        <taxon>Pseudomonadati</taxon>
        <taxon>Pseudomonadota</taxon>
        <taxon>Gammaproteobacteria</taxon>
        <taxon>Chromatiales</taxon>
        <taxon>Ectothiorhodospiraceae</taxon>
        <taxon>Spiribacter</taxon>
    </lineage>
</organism>
<sequence>MTSGSHDEFYEYYARESLTPAAQRRFRAQRDTLLRLLAPPADTPLNVLDLGCGPGTSTMLWADAGHRPLGVDINEKLLRLAAQRGDEHGKGAQFLIASAHELPLPDGHFDVCVAPELLEHVPDWEGCVREIARVLKPGGIAFLSTTNVLCPKQDEFRLPLFSWYPAALKRHYIRQAQTVRPELANYATYPAVNWFTFYSLRRALRRYGFSEFWSRYDIIPLRTDSRLKSAVARLLGAAAPTRFLAQCASPGTKVFAKKGIA</sequence>
<dbReference type="EMBL" id="VIFK01000106">
    <property type="protein sequence ID" value="TQE98975.1"/>
    <property type="molecule type" value="Genomic_DNA"/>
</dbReference>
<dbReference type="AlphaFoldDB" id="A0A540VQD2"/>
<evidence type="ECO:0000313" key="3">
    <source>
        <dbReference type="Proteomes" id="UP000315400"/>
    </source>
</evidence>
<dbReference type="CDD" id="cd02440">
    <property type="entry name" value="AdoMet_MTases"/>
    <property type="match status" value="1"/>
</dbReference>
<keyword evidence="2" id="KW-0489">Methyltransferase</keyword>
<feature type="domain" description="Methyltransferase type 11" evidence="1">
    <location>
        <begin position="48"/>
        <end position="142"/>
    </location>
</feature>
<protein>
    <submittedName>
        <fullName evidence="2">Class I SAM-dependent methyltransferase</fullName>
    </submittedName>
</protein>
<dbReference type="Pfam" id="PF08241">
    <property type="entry name" value="Methyltransf_11"/>
    <property type="match status" value="1"/>
</dbReference>
<dbReference type="InterPro" id="IPR029063">
    <property type="entry name" value="SAM-dependent_MTases_sf"/>
</dbReference>
<proteinExistence type="predicted"/>
<dbReference type="SUPFAM" id="SSF53335">
    <property type="entry name" value="S-adenosyl-L-methionine-dependent methyltransferases"/>
    <property type="match status" value="1"/>
</dbReference>
<name>A0A540VQD2_9GAMM</name>
<dbReference type="GO" id="GO:0008757">
    <property type="term" value="F:S-adenosylmethionine-dependent methyltransferase activity"/>
    <property type="evidence" value="ECO:0007669"/>
    <property type="project" value="InterPro"/>
</dbReference>
<keyword evidence="2" id="KW-0808">Transferase</keyword>
<evidence type="ECO:0000259" key="1">
    <source>
        <dbReference type="Pfam" id="PF08241"/>
    </source>
</evidence>
<dbReference type="Gene3D" id="3.40.50.150">
    <property type="entry name" value="Vaccinia Virus protein VP39"/>
    <property type="match status" value="1"/>
</dbReference>